<gene>
    <name evidence="1" type="ORF">DAT39_005121</name>
</gene>
<accession>A0A8J4XFL9</accession>
<dbReference type="EMBL" id="QNUK01000048">
    <property type="protein sequence ID" value="KAF5905175.1"/>
    <property type="molecule type" value="Genomic_DNA"/>
</dbReference>
<sequence>MPAGKEVMVVIMRRLVESSRHVVLGLVLSGVAGVISSEGSRLQKEKPERTLDSLTKQAELVLERKY</sequence>
<comment type="caution">
    <text evidence="1">The sequence shown here is derived from an EMBL/GenBank/DDBJ whole genome shotgun (WGS) entry which is preliminary data.</text>
</comment>
<feature type="non-terminal residue" evidence="1">
    <location>
        <position position="1"/>
    </location>
</feature>
<organism evidence="1 2">
    <name type="scientific">Clarias magur</name>
    <name type="common">Asian catfish</name>
    <name type="synonym">Macropteronotus magur</name>
    <dbReference type="NCBI Taxonomy" id="1594786"/>
    <lineage>
        <taxon>Eukaryota</taxon>
        <taxon>Metazoa</taxon>
        <taxon>Chordata</taxon>
        <taxon>Craniata</taxon>
        <taxon>Vertebrata</taxon>
        <taxon>Euteleostomi</taxon>
        <taxon>Actinopterygii</taxon>
        <taxon>Neopterygii</taxon>
        <taxon>Teleostei</taxon>
        <taxon>Ostariophysi</taxon>
        <taxon>Siluriformes</taxon>
        <taxon>Clariidae</taxon>
        <taxon>Clarias</taxon>
    </lineage>
</organism>
<proteinExistence type="predicted"/>
<dbReference type="Proteomes" id="UP000727407">
    <property type="component" value="Unassembled WGS sequence"/>
</dbReference>
<name>A0A8J4XFL9_CLAMG</name>
<dbReference type="AlphaFoldDB" id="A0A8J4XFL9"/>
<reference evidence="1" key="1">
    <citation type="submission" date="2020-07" db="EMBL/GenBank/DDBJ databases">
        <title>Clarias magur genome sequencing, assembly and annotation.</title>
        <authorList>
            <person name="Kushwaha B."/>
            <person name="Kumar R."/>
            <person name="Das P."/>
            <person name="Joshi C.G."/>
            <person name="Kumar D."/>
            <person name="Nagpure N.S."/>
            <person name="Pandey M."/>
            <person name="Agarwal S."/>
            <person name="Srivastava S."/>
            <person name="Singh M."/>
            <person name="Sahoo L."/>
            <person name="Jayasankar P."/>
            <person name="Meher P.K."/>
            <person name="Koringa P.G."/>
            <person name="Iquebal M.A."/>
            <person name="Das S.P."/>
            <person name="Bit A."/>
            <person name="Patnaik S."/>
            <person name="Patel N."/>
            <person name="Shah T.M."/>
            <person name="Hinsu A."/>
            <person name="Jena J.K."/>
        </authorList>
    </citation>
    <scope>NUCLEOTIDE SEQUENCE</scope>
    <source>
        <strain evidence="1">CIFAMagur01</strain>
        <tissue evidence="1">Testis</tissue>
    </source>
</reference>
<evidence type="ECO:0000313" key="1">
    <source>
        <dbReference type="EMBL" id="KAF5905175.1"/>
    </source>
</evidence>
<protein>
    <submittedName>
        <fullName evidence="1">Uncharacterized protein</fullName>
    </submittedName>
</protein>
<evidence type="ECO:0000313" key="2">
    <source>
        <dbReference type="Proteomes" id="UP000727407"/>
    </source>
</evidence>
<keyword evidence="2" id="KW-1185">Reference proteome</keyword>